<evidence type="ECO:0000313" key="1">
    <source>
        <dbReference type="EMBL" id="ADY37282.1"/>
    </source>
</evidence>
<keyword evidence="2" id="KW-1185">Reference proteome</keyword>
<dbReference type="EMBL" id="CP002530">
    <property type="protein sequence ID" value="ADY37282.1"/>
    <property type="molecule type" value="Genomic_DNA"/>
</dbReference>
<reference evidence="1 2" key="1">
    <citation type="journal article" date="2011" name="Stand. Genomic Sci.">
        <title>Complete genome sequence of Bacteroides salanitronis type strain (BL78).</title>
        <authorList>
            <person name="Gronow S."/>
            <person name="Held B."/>
            <person name="Lucas S."/>
            <person name="Lapidus A."/>
            <person name="Del Rio T.G."/>
            <person name="Nolan M."/>
            <person name="Tice H."/>
            <person name="Deshpande S."/>
            <person name="Cheng J.F."/>
            <person name="Pitluck S."/>
            <person name="Liolios K."/>
            <person name="Pagani I."/>
            <person name="Ivanova N."/>
            <person name="Mavromatis K."/>
            <person name="Pati A."/>
            <person name="Tapia R."/>
            <person name="Han C."/>
            <person name="Goodwin L."/>
            <person name="Chen A."/>
            <person name="Palaniappan K."/>
            <person name="Land M."/>
            <person name="Hauser L."/>
            <person name="Chang Y.J."/>
            <person name="Jeffries C.D."/>
            <person name="Brambilla E.M."/>
            <person name="Rohde M."/>
            <person name="Goker M."/>
            <person name="Detter J.C."/>
            <person name="Woyke T."/>
            <person name="Bristow J."/>
            <person name="Markowitz V."/>
            <person name="Hugenholtz P."/>
            <person name="Kyrpides N.C."/>
            <person name="Klenk H.P."/>
            <person name="Eisen J.A."/>
        </authorList>
    </citation>
    <scope>NUCLEOTIDE SEQUENCE [LARGE SCALE GENOMIC DNA]</scope>
    <source>
        <strain evidence="1 2">DSM 18170</strain>
    </source>
</reference>
<name>F0R0D8_PHOSB</name>
<protein>
    <submittedName>
        <fullName evidence="1">Uncharacterized protein</fullName>
    </submittedName>
</protein>
<accession>F0R0D8</accession>
<dbReference type="KEGG" id="bsa:Bacsa_2749"/>
<sequence length="187" mass="21894">MIMFLIINFKSLPVVKAGKVTKLCPKTKHILGYMPDTIKVNGTKIDVSHDEKMLVSGNSMKFFNIYDGQRIYVRRLSDSEKFNITRYPVLVFHIVNNPNKDDADYKLRKFVGYVDSIQWTDIFSKFKDKIKISEKDFIRQCQSKYQRLPDAERSNLILSETYDEDNNRICYSLHPVNSVYGKVEYAL</sequence>
<dbReference type="AlphaFoldDB" id="F0R0D8"/>
<proteinExistence type="predicted"/>
<dbReference type="HOGENOM" id="CLU_1444992_0_0_10"/>
<dbReference type="Proteomes" id="UP000007486">
    <property type="component" value="Chromosome"/>
</dbReference>
<evidence type="ECO:0000313" key="2">
    <source>
        <dbReference type="Proteomes" id="UP000007486"/>
    </source>
</evidence>
<gene>
    <name evidence="1" type="ordered locus">Bacsa_2749</name>
</gene>
<organism evidence="1 2">
    <name type="scientific">Phocaeicola salanitronis (strain DSM 18170 / JCM 13657 / CCUG 60908 / BL78)</name>
    <name type="common">Bacteroides salanitronis</name>
    <dbReference type="NCBI Taxonomy" id="667015"/>
    <lineage>
        <taxon>Bacteria</taxon>
        <taxon>Pseudomonadati</taxon>
        <taxon>Bacteroidota</taxon>
        <taxon>Bacteroidia</taxon>
        <taxon>Bacteroidales</taxon>
        <taxon>Bacteroidaceae</taxon>
        <taxon>Phocaeicola</taxon>
    </lineage>
</organism>